<gene>
    <name evidence="10" type="ORF">BRENAR_LOCUS4533</name>
</gene>
<dbReference type="PANTHER" id="PTHR37787">
    <property type="entry name" value="BIOGENESIS OF LYSOSOME-RELATED ORGANELLES COMPLEX 1 SUBUNIT KXD1"/>
    <property type="match status" value="1"/>
</dbReference>
<evidence type="ECO:0000256" key="1">
    <source>
        <dbReference type="ARBA" id="ARBA00002069"/>
    </source>
</evidence>
<evidence type="ECO:0000256" key="6">
    <source>
        <dbReference type="ARBA" id="ARBA00022753"/>
    </source>
</evidence>
<sequence>MHSGFTRQTNPSIDGFQFMVHSDDTESSVDTSTATSGASNEGDDSQSIDEEPDSPGNENYGSHGHDHHHTDNVGTSEELIPSGSRFNTVDYLISSLYNSLDSLELDRSLVQQSQISGEMNNVTSKILQTIDELRMCLEEHIAKYEKLKLTIIPEIVSNINQSAKISKGLAEKMKKYYPVEYSKSKDKVLNRITDDQEDIYI</sequence>
<dbReference type="OrthoDB" id="4089816at2759"/>
<dbReference type="Pfam" id="PF10241">
    <property type="entry name" value="KxDL"/>
    <property type="match status" value="1"/>
</dbReference>
<evidence type="ECO:0000256" key="4">
    <source>
        <dbReference type="ARBA" id="ARBA00016207"/>
    </source>
</evidence>
<evidence type="ECO:0000313" key="10">
    <source>
        <dbReference type="EMBL" id="VEU23804.1"/>
    </source>
</evidence>
<evidence type="ECO:0000313" key="11">
    <source>
        <dbReference type="Proteomes" id="UP000290900"/>
    </source>
</evidence>
<feature type="region of interest" description="Disordered" evidence="8">
    <location>
        <begin position="1"/>
        <end position="79"/>
    </location>
</feature>
<comment type="function">
    <text evidence="1">Component of the biogenesis of lysosome-related organelles complex-1 (BLOC-1) involved in endosomal cargo sorting.</text>
</comment>
<dbReference type="GO" id="GO:0007032">
    <property type="term" value="P:endosome organization"/>
    <property type="evidence" value="ECO:0007669"/>
    <property type="project" value="TreeGrafter"/>
</dbReference>
<dbReference type="GO" id="GO:0032880">
    <property type="term" value="P:regulation of protein localization"/>
    <property type="evidence" value="ECO:0007669"/>
    <property type="project" value="TreeGrafter"/>
</dbReference>
<evidence type="ECO:0000256" key="3">
    <source>
        <dbReference type="ARBA" id="ARBA00005913"/>
    </source>
</evidence>
<dbReference type="FunCoup" id="A0A448YSB1">
    <property type="interactions" value="96"/>
</dbReference>
<comment type="similarity">
    <text evidence="3">Belongs to the KXD1 family.</text>
</comment>
<evidence type="ECO:0000256" key="2">
    <source>
        <dbReference type="ARBA" id="ARBA00004177"/>
    </source>
</evidence>
<feature type="domain" description="KxDL" evidence="9">
    <location>
        <begin position="96"/>
        <end position="181"/>
    </location>
</feature>
<dbReference type="AlphaFoldDB" id="A0A448YSB1"/>
<protein>
    <recommendedName>
        <fullName evidence="4">Biogenesis of lysosome-related organelles complex 1 subunit KXD1</fullName>
    </recommendedName>
    <alternativeName>
        <fullName evidence="7">KxDL homolog</fullName>
    </alternativeName>
</protein>
<keyword evidence="11" id="KW-1185">Reference proteome</keyword>
<comment type="subcellular location">
    <subcellularLocation>
        <location evidence="2">Endosome</location>
    </subcellularLocation>
</comment>
<dbReference type="InParanoid" id="A0A448YSB1"/>
<keyword evidence="6" id="KW-0967">Endosome</keyword>
<evidence type="ECO:0000256" key="5">
    <source>
        <dbReference type="ARBA" id="ARBA00022448"/>
    </source>
</evidence>
<feature type="compositionally biased region" description="Polar residues" evidence="8">
    <location>
        <begin position="1"/>
        <end position="12"/>
    </location>
</feature>
<feature type="compositionally biased region" description="Acidic residues" evidence="8">
    <location>
        <begin position="41"/>
        <end position="53"/>
    </location>
</feature>
<evidence type="ECO:0000256" key="8">
    <source>
        <dbReference type="SAM" id="MobiDB-lite"/>
    </source>
</evidence>
<evidence type="ECO:0000259" key="9">
    <source>
        <dbReference type="Pfam" id="PF10241"/>
    </source>
</evidence>
<dbReference type="GO" id="GO:0031083">
    <property type="term" value="C:BLOC-1 complex"/>
    <property type="evidence" value="ECO:0007669"/>
    <property type="project" value="TreeGrafter"/>
</dbReference>
<reference evidence="10 11" key="1">
    <citation type="submission" date="2018-12" db="EMBL/GenBank/DDBJ databases">
        <authorList>
            <person name="Tiukova I."/>
            <person name="Dainat J."/>
        </authorList>
    </citation>
    <scope>NUCLEOTIDE SEQUENCE [LARGE SCALE GENOMIC DNA]</scope>
</reference>
<dbReference type="EMBL" id="CAACVR010000056">
    <property type="protein sequence ID" value="VEU23804.1"/>
    <property type="molecule type" value="Genomic_DNA"/>
</dbReference>
<dbReference type="PANTHER" id="PTHR37787:SF1">
    <property type="entry name" value="BIOGENESIS OF LYSOSOME-RELATED ORGANELLES COMPLEX 1 SUBUNIT KXD1"/>
    <property type="match status" value="1"/>
</dbReference>
<dbReference type="Proteomes" id="UP000290900">
    <property type="component" value="Unassembled WGS sequence"/>
</dbReference>
<name>A0A448YSB1_BRENA</name>
<accession>A0A448YSB1</accession>
<keyword evidence="5" id="KW-0813">Transport</keyword>
<dbReference type="GO" id="GO:0005768">
    <property type="term" value="C:endosome"/>
    <property type="evidence" value="ECO:0007669"/>
    <property type="project" value="UniProtKB-SubCell"/>
</dbReference>
<dbReference type="InterPro" id="IPR019371">
    <property type="entry name" value="KxDL_dom"/>
</dbReference>
<dbReference type="InterPro" id="IPR051390">
    <property type="entry name" value="BLOC-1_subunit_KXD1"/>
</dbReference>
<evidence type="ECO:0000256" key="7">
    <source>
        <dbReference type="ARBA" id="ARBA00029808"/>
    </source>
</evidence>
<proteinExistence type="inferred from homology"/>
<organism evidence="10 11">
    <name type="scientific">Brettanomyces naardenensis</name>
    <name type="common">Yeast</name>
    <dbReference type="NCBI Taxonomy" id="13370"/>
    <lineage>
        <taxon>Eukaryota</taxon>
        <taxon>Fungi</taxon>
        <taxon>Dikarya</taxon>
        <taxon>Ascomycota</taxon>
        <taxon>Saccharomycotina</taxon>
        <taxon>Pichiomycetes</taxon>
        <taxon>Pichiales</taxon>
        <taxon>Pichiaceae</taxon>
        <taxon>Brettanomyces</taxon>
    </lineage>
</organism>